<dbReference type="Pfam" id="PF05267">
    <property type="entry name" value="DUF725"/>
    <property type="match status" value="1"/>
</dbReference>
<dbReference type="Proteomes" id="UP000095300">
    <property type="component" value="Unassembled WGS sequence"/>
</dbReference>
<dbReference type="AlphaFoldDB" id="A0A1I8NWA0"/>
<organism evidence="3 4">
    <name type="scientific">Stomoxys calcitrans</name>
    <name type="common">Stable fly</name>
    <name type="synonym">Conops calcitrans</name>
    <dbReference type="NCBI Taxonomy" id="35570"/>
    <lineage>
        <taxon>Eukaryota</taxon>
        <taxon>Metazoa</taxon>
        <taxon>Ecdysozoa</taxon>
        <taxon>Arthropoda</taxon>
        <taxon>Hexapoda</taxon>
        <taxon>Insecta</taxon>
        <taxon>Pterygota</taxon>
        <taxon>Neoptera</taxon>
        <taxon>Endopterygota</taxon>
        <taxon>Diptera</taxon>
        <taxon>Brachycera</taxon>
        <taxon>Muscomorpha</taxon>
        <taxon>Muscoidea</taxon>
        <taxon>Muscidae</taxon>
        <taxon>Stomoxys</taxon>
    </lineage>
</organism>
<dbReference type="OrthoDB" id="8005239at2759"/>
<keyword evidence="1" id="KW-0732">Signal</keyword>
<gene>
    <name evidence="3" type="primary">106088564</name>
</gene>
<dbReference type="KEGG" id="scac:106088564"/>
<protein>
    <recommendedName>
        <fullName evidence="2">Protein TsetseEP domain-containing protein</fullName>
    </recommendedName>
</protein>
<accession>A0A1I8NWA0</accession>
<evidence type="ECO:0000259" key="2">
    <source>
        <dbReference type="Pfam" id="PF05267"/>
    </source>
</evidence>
<dbReference type="VEuPathDB" id="VectorBase:SCAU002567"/>
<feature type="domain" description="Protein TsetseEP" evidence="2">
    <location>
        <begin position="78"/>
        <end position="195"/>
    </location>
</feature>
<dbReference type="InterPro" id="IPR007931">
    <property type="entry name" value="TsetseEP"/>
</dbReference>
<dbReference type="EnsemblMetazoa" id="SCAU002567-RA">
    <property type="protein sequence ID" value="SCAU002567-PA"/>
    <property type="gene ID" value="SCAU002567"/>
</dbReference>
<proteinExistence type="predicted"/>
<feature type="chain" id="PRO_5009325597" description="Protein TsetseEP domain-containing protein" evidence="1">
    <location>
        <begin position="20"/>
        <end position="217"/>
    </location>
</feature>
<name>A0A1I8NWA0_STOCA</name>
<evidence type="ECO:0000256" key="1">
    <source>
        <dbReference type="SAM" id="SignalP"/>
    </source>
</evidence>
<keyword evidence="4" id="KW-1185">Reference proteome</keyword>
<evidence type="ECO:0000313" key="4">
    <source>
        <dbReference type="Proteomes" id="UP000095300"/>
    </source>
</evidence>
<reference evidence="3" key="1">
    <citation type="submission" date="2020-05" db="UniProtKB">
        <authorList>
            <consortium name="EnsemblMetazoa"/>
        </authorList>
    </citation>
    <scope>IDENTIFICATION</scope>
    <source>
        <strain evidence="3">USDA</strain>
    </source>
</reference>
<evidence type="ECO:0000313" key="3">
    <source>
        <dbReference type="EnsemblMetazoa" id="SCAU002567-PA"/>
    </source>
</evidence>
<sequence>MKTIFAIFALCLVAANAGAIDNAAINYEGMVDDVLAEMGQIAKDAAVALQHGVEEIVMDPLHQVEEAVENIEARRPESEECVAAQDEKVAATVDTMHQDMGVCGVIAAKTSAEIMSDISAATQQLVFGGYDVVSTYRRCQRYTNSVLKNSCYARLTIKATLYMTNARKSIKTIRKSTNERIPAAIADADACTHTAAEVAIHELDNVHATIDSCIAKY</sequence>
<feature type="signal peptide" evidence="1">
    <location>
        <begin position="1"/>
        <end position="19"/>
    </location>
</feature>